<evidence type="ECO:0000256" key="3">
    <source>
        <dbReference type="ARBA" id="ARBA00022692"/>
    </source>
</evidence>
<evidence type="ECO:0000256" key="4">
    <source>
        <dbReference type="ARBA" id="ARBA00022723"/>
    </source>
</evidence>
<organism evidence="13 14">
    <name type="scientific">Tumebacillus lacus</name>
    <dbReference type="NCBI Taxonomy" id="2995335"/>
    <lineage>
        <taxon>Bacteria</taxon>
        <taxon>Bacillati</taxon>
        <taxon>Bacillota</taxon>
        <taxon>Bacilli</taxon>
        <taxon>Bacillales</taxon>
        <taxon>Alicyclobacillaceae</taxon>
        <taxon>Tumebacillus</taxon>
    </lineage>
</organism>
<proteinExistence type="predicted"/>
<dbReference type="Proteomes" id="UP001208017">
    <property type="component" value="Unassembled WGS sequence"/>
</dbReference>
<evidence type="ECO:0000256" key="2">
    <source>
        <dbReference type="ARBA" id="ARBA00022475"/>
    </source>
</evidence>
<evidence type="ECO:0000256" key="1">
    <source>
        <dbReference type="ARBA" id="ARBA00004141"/>
    </source>
</evidence>
<dbReference type="InterPro" id="IPR003780">
    <property type="entry name" value="COX15/CtaA_fam"/>
</dbReference>
<keyword evidence="7" id="KW-0408">Iron</keyword>
<dbReference type="RefSeq" id="WP_267153051.1">
    <property type="nucleotide sequence ID" value="NZ_JAPMLT010000013.1"/>
</dbReference>
<keyword evidence="9 12" id="KW-0472">Membrane</keyword>
<keyword evidence="6" id="KW-0560">Oxidoreductase</keyword>
<keyword evidence="8" id="KW-0350">Heme biosynthesis</keyword>
<reference evidence="13 14" key="1">
    <citation type="submission" date="2022-11" db="EMBL/GenBank/DDBJ databases">
        <title>Study of microbial diversity in lake waters.</title>
        <authorList>
            <person name="Zhang J."/>
        </authorList>
    </citation>
    <scope>NUCLEOTIDE SEQUENCE [LARGE SCALE GENOMIC DNA]</scope>
    <source>
        <strain evidence="13 14">DT12</strain>
    </source>
</reference>
<feature type="transmembrane region" description="Helical" evidence="12">
    <location>
        <begin position="161"/>
        <end position="179"/>
    </location>
</feature>
<keyword evidence="14" id="KW-1185">Reference proteome</keyword>
<feature type="transmembrane region" description="Helical" evidence="12">
    <location>
        <begin position="211"/>
        <end position="229"/>
    </location>
</feature>
<feature type="transmembrane region" description="Helical" evidence="12">
    <location>
        <begin position="118"/>
        <end position="141"/>
    </location>
</feature>
<comment type="caution">
    <text evidence="13">The sequence shown here is derived from an EMBL/GenBank/DDBJ whole genome shotgun (WGS) entry which is preliminary data.</text>
</comment>
<evidence type="ECO:0000256" key="10">
    <source>
        <dbReference type="ARBA" id="ARBA00023157"/>
    </source>
</evidence>
<feature type="transmembrane region" description="Helical" evidence="12">
    <location>
        <begin position="7"/>
        <end position="26"/>
    </location>
</feature>
<feature type="transmembrane region" description="Helical" evidence="12">
    <location>
        <begin position="62"/>
        <end position="80"/>
    </location>
</feature>
<evidence type="ECO:0000256" key="6">
    <source>
        <dbReference type="ARBA" id="ARBA00023002"/>
    </source>
</evidence>
<feature type="transmembrane region" description="Helical" evidence="12">
    <location>
        <begin position="270"/>
        <end position="294"/>
    </location>
</feature>
<keyword evidence="5 12" id="KW-1133">Transmembrane helix</keyword>
<evidence type="ECO:0000256" key="12">
    <source>
        <dbReference type="SAM" id="Phobius"/>
    </source>
</evidence>
<evidence type="ECO:0000256" key="5">
    <source>
        <dbReference type="ARBA" id="ARBA00022989"/>
    </source>
</evidence>
<feature type="transmembrane region" description="Helical" evidence="12">
    <location>
        <begin position="92"/>
        <end position="112"/>
    </location>
</feature>
<comment type="subcellular location">
    <subcellularLocation>
        <location evidence="1">Membrane</location>
        <topology evidence="1">Multi-pass membrane protein</topology>
    </subcellularLocation>
</comment>
<keyword evidence="4" id="KW-0479">Metal-binding</keyword>
<dbReference type="EMBL" id="JAPMLT010000013">
    <property type="protein sequence ID" value="MCX7571800.1"/>
    <property type="molecule type" value="Genomic_DNA"/>
</dbReference>
<evidence type="ECO:0000256" key="11">
    <source>
        <dbReference type="ARBA" id="ARBA00023444"/>
    </source>
</evidence>
<feature type="transmembrane region" description="Helical" evidence="12">
    <location>
        <begin position="241"/>
        <end position="264"/>
    </location>
</feature>
<gene>
    <name evidence="13" type="ORF">OS242_17795</name>
</gene>
<evidence type="ECO:0000256" key="8">
    <source>
        <dbReference type="ARBA" id="ARBA00023133"/>
    </source>
</evidence>
<dbReference type="InterPro" id="IPR050450">
    <property type="entry name" value="COX15/CtaA_HemeA_synthase"/>
</dbReference>
<dbReference type="Pfam" id="PF02628">
    <property type="entry name" value="COX15-CtaA"/>
    <property type="match status" value="1"/>
</dbReference>
<evidence type="ECO:0000313" key="13">
    <source>
        <dbReference type="EMBL" id="MCX7571800.1"/>
    </source>
</evidence>
<dbReference type="PANTHER" id="PTHR35457:SF1">
    <property type="entry name" value="HEME A SYNTHASE"/>
    <property type="match status" value="1"/>
</dbReference>
<evidence type="ECO:0000256" key="9">
    <source>
        <dbReference type="ARBA" id="ARBA00023136"/>
    </source>
</evidence>
<keyword evidence="2" id="KW-1003">Cell membrane</keyword>
<accession>A0ABT3X4I5</accession>
<keyword evidence="3 12" id="KW-0812">Transmembrane</keyword>
<keyword evidence="10" id="KW-1015">Disulfide bond</keyword>
<dbReference type="PANTHER" id="PTHR35457">
    <property type="entry name" value="HEME A SYNTHASE"/>
    <property type="match status" value="1"/>
</dbReference>
<name>A0ABT3X4I5_9BACL</name>
<sequence>MNRWLKGLAIAATLIMFLVMIAGSLVTKTESGMGCGSDWPLCNGKFVPEYTLESMIEYSHRLVTGVAGIVVLVFAVASWWTHRGNKEVLATAWFAGFFIILESILGASAVIWPQSSSVLALHFGFSLLAYSGVFLLTAFILQRDRTKKMVKAAVSKGLRIYVWLLALYAYGVVYLGAYVRHTDSSLACYSWPTCRPGELIPPLTGGMEIQMAHRLAAMLFFFLVAGLWFKVLELKETRRDLFIGTTTVLVLVVLQIFSGALVVWSELHLYYTILHSAIITILFGVLCYLCVQVLKKPESNRK</sequence>
<comment type="pathway">
    <text evidence="11">Porphyrin-containing compound metabolism.</text>
</comment>
<evidence type="ECO:0000313" key="14">
    <source>
        <dbReference type="Proteomes" id="UP001208017"/>
    </source>
</evidence>
<protein>
    <submittedName>
        <fullName evidence="13">Heme A synthase</fullName>
    </submittedName>
</protein>
<evidence type="ECO:0000256" key="7">
    <source>
        <dbReference type="ARBA" id="ARBA00023004"/>
    </source>
</evidence>